<accession>A0A428SJW8</accession>
<evidence type="ECO:0008006" key="4">
    <source>
        <dbReference type="Google" id="ProtNLM"/>
    </source>
</evidence>
<feature type="signal peptide" evidence="1">
    <location>
        <begin position="1"/>
        <end position="21"/>
    </location>
</feature>
<organism evidence="2 3">
    <name type="scientific">Fusarium oligoseptatum</name>
    <dbReference type="NCBI Taxonomy" id="2604345"/>
    <lineage>
        <taxon>Eukaryota</taxon>
        <taxon>Fungi</taxon>
        <taxon>Dikarya</taxon>
        <taxon>Ascomycota</taxon>
        <taxon>Pezizomycotina</taxon>
        <taxon>Sordariomycetes</taxon>
        <taxon>Hypocreomycetidae</taxon>
        <taxon>Hypocreales</taxon>
        <taxon>Nectriaceae</taxon>
        <taxon>Fusarium</taxon>
        <taxon>Fusarium solani species complex</taxon>
    </lineage>
</organism>
<feature type="chain" id="PRO_5019100506" description="Secreted protein" evidence="1">
    <location>
        <begin position="22"/>
        <end position="213"/>
    </location>
</feature>
<gene>
    <name evidence="2" type="ORF">CEP52_014697</name>
</gene>
<dbReference type="AlphaFoldDB" id="A0A428SJW8"/>
<keyword evidence="1" id="KW-0732">Signal</keyword>
<comment type="caution">
    <text evidence="2">The sequence shown here is derived from an EMBL/GenBank/DDBJ whole genome shotgun (WGS) entry which is preliminary data.</text>
</comment>
<dbReference type="Proteomes" id="UP000287144">
    <property type="component" value="Unassembled WGS sequence"/>
</dbReference>
<evidence type="ECO:0000313" key="2">
    <source>
        <dbReference type="EMBL" id="RSL90113.1"/>
    </source>
</evidence>
<reference evidence="2 3" key="1">
    <citation type="submission" date="2017-06" db="EMBL/GenBank/DDBJ databases">
        <title>Comparative genomic analysis of Ambrosia Fusariam Clade fungi.</title>
        <authorList>
            <person name="Stajich J.E."/>
            <person name="Carrillo J."/>
            <person name="Kijimoto T."/>
            <person name="Eskalen A."/>
            <person name="O'Donnell K."/>
            <person name="Kasson M."/>
        </authorList>
    </citation>
    <scope>NUCLEOTIDE SEQUENCE [LARGE SCALE GENOMIC DNA]</scope>
    <source>
        <strain evidence="2 3">NRRL62579</strain>
    </source>
</reference>
<dbReference type="EMBL" id="NKCK01000236">
    <property type="protein sequence ID" value="RSL90113.1"/>
    <property type="molecule type" value="Genomic_DNA"/>
</dbReference>
<name>A0A428SJW8_9HYPO</name>
<proteinExistence type="predicted"/>
<evidence type="ECO:0000256" key="1">
    <source>
        <dbReference type="SAM" id="SignalP"/>
    </source>
</evidence>
<sequence>MRLALLVTSAVLGFFPSCLSAMAIRGLPSNFRVGTPGIAHNDGNVTKRGDTPKYCWVSSIGKGTYWYVPYFAGDENIACIMGMQHYTGLWCPEEKWWPSEYVDDIIAAGQEQITKDGGGERSYKGVFEAQWEGWTNAIPSRAPMQAILDAYFRFTLPNCDTAPLACSHQNRHYYYNFKGESIGIVHKDGDCGGFLGIGGDPLAYCPGKDHCKK</sequence>
<keyword evidence="3" id="KW-1185">Reference proteome</keyword>
<evidence type="ECO:0000313" key="3">
    <source>
        <dbReference type="Proteomes" id="UP000287144"/>
    </source>
</evidence>
<protein>
    <recommendedName>
        <fullName evidence="4">Secreted protein</fullName>
    </recommendedName>
</protein>